<organism evidence="5 6">
    <name type="scientific">Protopolystoma xenopodis</name>
    <dbReference type="NCBI Taxonomy" id="117903"/>
    <lineage>
        <taxon>Eukaryota</taxon>
        <taxon>Metazoa</taxon>
        <taxon>Spiralia</taxon>
        <taxon>Lophotrochozoa</taxon>
        <taxon>Platyhelminthes</taxon>
        <taxon>Monogenea</taxon>
        <taxon>Polyopisthocotylea</taxon>
        <taxon>Polystomatidea</taxon>
        <taxon>Polystomatidae</taxon>
        <taxon>Protopolystoma</taxon>
    </lineage>
</organism>
<evidence type="ECO:0000256" key="2">
    <source>
        <dbReference type="ARBA" id="ARBA00047899"/>
    </source>
</evidence>
<dbReference type="Pfam" id="PF00069">
    <property type="entry name" value="Pkinase"/>
    <property type="match status" value="1"/>
</dbReference>
<dbReference type="InterPro" id="IPR050839">
    <property type="entry name" value="Rho-assoc_Ser/Thr_Kinase"/>
</dbReference>
<evidence type="ECO:0000313" key="5">
    <source>
        <dbReference type="EMBL" id="VEL18924.1"/>
    </source>
</evidence>
<comment type="catalytic activity">
    <reaction evidence="3">
        <text>L-seryl-[protein] + ATP = O-phospho-L-seryl-[protein] + ADP + H(+)</text>
        <dbReference type="Rhea" id="RHEA:17989"/>
        <dbReference type="Rhea" id="RHEA-COMP:9863"/>
        <dbReference type="Rhea" id="RHEA-COMP:11604"/>
        <dbReference type="ChEBI" id="CHEBI:15378"/>
        <dbReference type="ChEBI" id="CHEBI:29999"/>
        <dbReference type="ChEBI" id="CHEBI:30616"/>
        <dbReference type="ChEBI" id="CHEBI:83421"/>
        <dbReference type="ChEBI" id="CHEBI:456216"/>
        <dbReference type="EC" id="2.7.11.1"/>
    </reaction>
</comment>
<dbReference type="GO" id="GO:0004674">
    <property type="term" value="F:protein serine/threonine kinase activity"/>
    <property type="evidence" value="ECO:0007669"/>
    <property type="project" value="UniProtKB-EC"/>
</dbReference>
<evidence type="ECO:0000256" key="1">
    <source>
        <dbReference type="ARBA" id="ARBA00022553"/>
    </source>
</evidence>
<dbReference type="PROSITE" id="PS50011">
    <property type="entry name" value="PROTEIN_KINASE_DOM"/>
    <property type="match status" value="1"/>
</dbReference>
<keyword evidence="1" id="KW-0597">Phosphoprotein</keyword>
<dbReference type="OrthoDB" id="3359639at2759"/>
<dbReference type="PANTHER" id="PTHR22988:SF71">
    <property type="entry name" value="CITRON RHO-INTERACTING KINASE"/>
    <property type="match status" value="1"/>
</dbReference>
<dbReference type="EMBL" id="CAAALY010039333">
    <property type="protein sequence ID" value="VEL18924.1"/>
    <property type="molecule type" value="Genomic_DNA"/>
</dbReference>
<dbReference type="GO" id="GO:0031032">
    <property type="term" value="P:actomyosin structure organization"/>
    <property type="evidence" value="ECO:0007669"/>
    <property type="project" value="TreeGrafter"/>
</dbReference>
<dbReference type="Gene3D" id="1.10.510.10">
    <property type="entry name" value="Transferase(Phosphotransferase) domain 1"/>
    <property type="match status" value="1"/>
</dbReference>
<feature type="domain" description="Protein kinase" evidence="4">
    <location>
        <begin position="1"/>
        <end position="106"/>
    </location>
</feature>
<dbReference type="InterPro" id="IPR011009">
    <property type="entry name" value="Kinase-like_dom_sf"/>
</dbReference>
<dbReference type="InterPro" id="IPR000719">
    <property type="entry name" value="Prot_kinase_dom"/>
</dbReference>
<keyword evidence="6" id="KW-1185">Reference proteome</keyword>
<dbReference type="SUPFAM" id="SSF56112">
    <property type="entry name" value="Protein kinase-like (PK-like)"/>
    <property type="match status" value="1"/>
</dbReference>
<evidence type="ECO:0000259" key="4">
    <source>
        <dbReference type="PROSITE" id="PS50011"/>
    </source>
</evidence>
<dbReference type="GO" id="GO:0005524">
    <property type="term" value="F:ATP binding"/>
    <property type="evidence" value="ECO:0007669"/>
    <property type="project" value="InterPro"/>
</dbReference>
<sequence>MAGTKEYLNIELLRQRECINHDPLLVGPEYDYWAIGVFVYEMFCRETPFYDKDDDRMMNNIINYRYTLHFPPDINIPETAKDLISNLITEPSKRLTYDDLIKHPFFKDVDFATLRQCMQFL</sequence>
<dbReference type="GO" id="GO:0005737">
    <property type="term" value="C:cytoplasm"/>
    <property type="evidence" value="ECO:0007669"/>
    <property type="project" value="TreeGrafter"/>
</dbReference>
<comment type="caution">
    <text evidence="5">The sequence shown here is derived from an EMBL/GenBank/DDBJ whole genome shotgun (WGS) entry which is preliminary data.</text>
</comment>
<evidence type="ECO:0000313" key="6">
    <source>
        <dbReference type="Proteomes" id="UP000784294"/>
    </source>
</evidence>
<gene>
    <name evidence="5" type="ORF">PXEA_LOCUS12364</name>
</gene>
<dbReference type="PANTHER" id="PTHR22988">
    <property type="entry name" value="MYOTONIC DYSTROPHY S/T KINASE-RELATED"/>
    <property type="match status" value="1"/>
</dbReference>
<reference evidence="5" key="1">
    <citation type="submission" date="2018-11" db="EMBL/GenBank/DDBJ databases">
        <authorList>
            <consortium name="Pathogen Informatics"/>
        </authorList>
    </citation>
    <scope>NUCLEOTIDE SEQUENCE</scope>
</reference>
<protein>
    <recommendedName>
        <fullName evidence="4">Protein kinase domain-containing protein</fullName>
    </recommendedName>
</protein>
<dbReference type="AlphaFoldDB" id="A0A448WS85"/>
<dbReference type="Proteomes" id="UP000784294">
    <property type="component" value="Unassembled WGS sequence"/>
</dbReference>
<accession>A0A448WS85</accession>
<evidence type="ECO:0000256" key="3">
    <source>
        <dbReference type="ARBA" id="ARBA00048679"/>
    </source>
</evidence>
<comment type="catalytic activity">
    <reaction evidence="2">
        <text>L-threonyl-[protein] + ATP = O-phospho-L-threonyl-[protein] + ADP + H(+)</text>
        <dbReference type="Rhea" id="RHEA:46608"/>
        <dbReference type="Rhea" id="RHEA-COMP:11060"/>
        <dbReference type="Rhea" id="RHEA-COMP:11605"/>
        <dbReference type="ChEBI" id="CHEBI:15378"/>
        <dbReference type="ChEBI" id="CHEBI:30013"/>
        <dbReference type="ChEBI" id="CHEBI:30616"/>
        <dbReference type="ChEBI" id="CHEBI:61977"/>
        <dbReference type="ChEBI" id="CHEBI:456216"/>
        <dbReference type="EC" id="2.7.11.1"/>
    </reaction>
</comment>
<proteinExistence type="predicted"/>
<dbReference type="GO" id="GO:0005856">
    <property type="term" value="C:cytoskeleton"/>
    <property type="evidence" value="ECO:0007669"/>
    <property type="project" value="TreeGrafter"/>
</dbReference>
<name>A0A448WS85_9PLAT</name>